<keyword evidence="2" id="KW-0805">Transcription regulation</keyword>
<keyword evidence="4" id="KW-0804">Transcription</keyword>
<evidence type="ECO:0000313" key="8">
    <source>
        <dbReference type="Proteomes" id="UP000199666"/>
    </source>
</evidence>
<dbReference type="STRING" id="414048.SAMN04489864_11253"/>
<sequence length="184" mass="21330">MIVNLIESIDRNSHISSAQFDLLFHENYEDLCLTAVKYVKDPALAQDLVQEFFVYFWNKRETIVVTSTFKAYATRAVTNVSITYLKRKKNHVIYQDELPDLDFDPEYLLSEELIKSTKISRLMQLIKGLPPERKKLFLMSNVLGLTYAEIAAKNNISINTVKTQIKKAYAYLRSNMGDIISLFF</sequence>
<evidence type="ECO:0000256" key="2">
    <source>
        <dbReference type="ARBA" id="ARBA00023015"/>
    </source>
</evidence>
<dbReference type="Pfam" id="PF04542">
    <property type="entry name" value="Sigma70_r2"/>
    <property type="match status" value="1"/>
</dbReference>
<dbReference type="GO" id="GO:0016987">
    <property type="term" value="F:sigma factor activity"/>
    <property type="evidence" value="ECO:0007669"/>
    <property type="project" value="UniProtKB-KW"/>
</dbReference>
<evidence type="ECO:0000259" key="6">
    <source>
        <dbReference type="Pfam" id="PF08281"/>
    </source>
</evidence>
<dbReference type="PANTHER" id="PTHR43133">
    <property type="entry name" value="RNA POLYMERASE ECF-TYPE SIGMA FACTO"/>
    <property type="match status" value="1"/>
</dbReference>
<gene>
    <name evidence="7" type="ORF">SAMN04489864_11253</name>
</gene>
<dbReference type="AlphaFoldDB" id="A0A1I2ZZT7"/>
<evidence type="ECO:0000313" key="7">
    <source>
        <dbReference type="EMBL" id="SFH43278.1"/>
    </source>
</evidence>
<protein>
    <submittedName>
        <fullName evidence="7">RNA polymerase sigma-70 factor, ECF subfamily</fullName>
    </submittedName>
</protein>
<keyword evidence="3" id="KW-0731">Sigma factor</keyword>
<reference evidence="7 8" key="1">
    <citation type="submission" date="2016-10" db="EMBL/GenBank/DDBJ databases">
        <authorList>
            <person name="de Groot N.N."/>
        </authorList>
    </citation>
    <scope>NUCLEOTIDE SEQUENCE [LARGE SCALE GENOMIC DNA]</scope>
    <source>
        <strain evidence="7 8">DSM 18684</strain>
    </source>
</reference>
<evidence type="ECO:0000256" key="4">
    <source>
        <dbReference type="ARBA" id="ARBA00023163"/>
    </source>
</evidence>
<dbReference type="NCBIfam" id="TIGR02937">
    <property type="entry name" value="sigma70-ECF"/>
    <property type="match status" value="1"/>
</dbReference>
<name>A0A1I2ZZT7_9SPHI</name>
<dbReference type="InterPro" id="IPR007627">
    <property type="entry name" value="RNA_pol_sigma70_r2"/>
</dbReference>
<evidence type="ECO:0000259" key="5">
    <source>
        <dbReference type="Pfam" id="PF04542"/>
    </source>
</evidence>
<dbReference type="InterPro" id="IPR013325">
    <property type="entry name" value="RNA_pol_sigma_r2"/>
</dbReference>
<organism evidence="7 8">
    <name type="scientific">Pedobacter insulae</name>
    <dbReference type="NCBI Taxonomy" id="414048"/>
    <lineage>
        <taxon>Bacteria</taxon>
        <taxon>Pseudomonadati</taxon>
        <taxon>Bacteroidota</taxon>
        <taxon>Sphingobacteriia</taxon>
        <taxon>Sphingobacteriales</taxon>
        <taxon>Sphingobacteriaceae</taxon>
        <taxon>Pedobacter</taxon>
    </lineage>
</organism>
<evidence type="ECO:0000256" key="3">
    <source>
        <dbReference type="ARBA" id="ARBA00023082"/>
    </source>
</evidence>
<dbReference type="InterPro" id="IPR039425">
    <property type="entry name" value="RNA_pol_sigma-70-like"/>
</dbReference>
<dbReference type="Proteomes" id="UP000199666">
    <property type="component" value="Unassembled WGS sequence"/>
</dbReference>
<dbReference type="EMBL" id="FOPP01000012">
    <property type="protein sequence ID" value="SFH43278.1"/>
    <property type="molecule type" value="Genomic_DNA"/>
</dbReference>
<comment type="similarity">
    <text evidence="1">Belongs to the sigma-70 factor family. ECF subfamily.</text>
</comment>
<evidence type="ECO:0000256" key="1">
    <source>
        <dbReference type="ARBA" id="ARBA00010641"/>
    </source>
</evidence>
<accession>A0A1I2ZZT7</accession>
<dbReference type="InterPro" id="IPR013324">
    <property type="entry name" value="RNA_pol_sigma_r3/r4-like"/>
</dbReference>
<dbReference type="GO" id="GO:0003677">
    <property type="term" value="F:DNA binding"/>
    <property type="evidence" value="ECO:0007669"/>
    <property type="project" value="InterPro"/>
</dbReference>
<feature type="domain" description="RNA polymerase sigma factor 70 region 4 type 2" evidence="6">
    <location>
        <begin position="121"/>
        <end position="170"/>
    </location>
</feature>
<dbReference type="SUPFAM" id="SSF88659">
    <property type="entry name" value="Sigma3 and sigma4 domains of RNA polymerase sigma factors"/>
    <property type="match status" value="1"/>
</dbReference>
<dbReference type="PANTHER" id="PTHR43133:SF46">
    <property type="entry name" value="RNA POLYMERASE SIGMA-70 FACTOR ECF SUBFAMILY"/>
    <property type="match status" value="1"/>
</dbReference>
<proteinExistence type="inferred from homology"/>
<dbReference type="InterPro" id="IPR013249">
    <property type="entry name" value="RNA_pol_sigma70_r4_t2"/>
</dbReference>
<feature type="domain" description="RNA polymerase sigma-70 region 2" evidence="5">
    <location>
        <begin position="23"/>
        <end position="89"/>
    </location>
</feature>
<dbReference type="Gene3D" id="1.10.10.10">
    <property type="entry name" value="Winged helix-like DNA-binding domain superfamily/Winged helix DNA-binding domain"/>
    <property type="match status" value="1"/>
</dbReference>
<dbReference type="InterPro" id="IPR036388">
    <property type="entry name" value="WH-like_DNA-bd_sf"/>
</dbReference>
<dbReference type="SUPFAM" id="SSF88946">
    <property type="entry name" value="Sigma2 domain of RNA polymerase sigma factors"/>
    <property type="match status" value="1"/>
</dbReference>
<keyword evidence="8" id="KW-1185">Reference proteome</keyword>
<dbReference type="Pfam" id="PF08281">
    <property type="entry name" value="Sigma70_r4_2"/>
    <property type="match status" value="1"/>
</dbReference>
<dbReference type="Gene3D" id="1.10.1740.10">
    <property type="match status" value="1"/>
</dbReference>
<dbReference type="CDD" id="cd06171">
    <property type="entry name" value="Sigma70_r4"/>
    <property type="match status" value="1"/>
</dbReference>
<dbReference type="GO" id="GO:0006352">
    <property type="term" value="P:DNA-templated transcription initiation"/>
    <property type="evidence" value="ECO:0007669"/>
    <property type="project" value="InterPro"/>
</dbReference>
<dbReference type="InterPro" id="IPR014284">
    <property type="entry name" value="RNA_pol_sigma-70_dom"/>
</dbReference>